<reference evidence="2" key="1">
    <citation type="submission" date="2018-11" db="EMBL/GenBank/DDBJ databases">
        <title>Rhizobium chutanense sp. nov., isolated from root nodules of Phaseolus vulgaris in China.</title>
        <authorList>
            <person name="Huo Y."/>
        </authorList>
    </citation>
    <scope>NUCLEOTIDE SEQUENCE [LARGE SCALE GENOMIC DNA]</scope>
    <source>
        <strain evidence="2">CCBAU 65647</strain>
    </source>
</reference>
<protein>
    <submittedName>
        <fullName evidence="1">Tail fiber domain-containing protein</fullName>
    </submittedName>
</protein>
<dbReference type="Proteomes" id="UP000278823">
    <property type="component" value="Unassembled WGS sequence"/>
</dbReference>
<organism evidence="1 2">
    <name type="scientific">Rhizobium vallis</name>
    <dbReference type="NCBI Taxonomy" id="634290"/>
    <lineage>
        <taxon>Bacteria</taxon>
        <taxon>Pseudomonadati</taxon>
        <taxon>Pseudomonadota</taxon>
        <taxon>Alphaproteobacteria</taxon>
        <taxon>Hyphomicrobiales</taxon>
        <taxon>Rhizobiaceae</taxon>
        <taxon>Rhizobium/Agrobacterium group</taxon>
        <taxon>Rhizobium</taxon>
    </lineage>
</organism>
<sequence length="104" mass="11333">MKTDIRRLGTSAQGIPVYAFRYIWGGPVFVGTMAQDLLAIRPEAVINTGSGYYMVDYDKLDIAMISLPKDGSFLTPEAAVALAVESGRMRSSVPHPQLVVQRTS</sequence>
<dbReference type="RefSeq" id="WP_126918949.1">
    <property type="nucleotide sequence ID" value="NZ_ML133686.1"/>
</dbReference>
<accession>A0A3S0ST53</accession>
<evidence type="ECO:0000313" key="2">
    <source>
        <dbReference type="Proteomes" id="UP000278823"/>
    </source>
</evidence>
<evidence type="ECO:0000313" key="1">
    <source>
        <dbReference type="EMBL" id="RUM26965.1"/>
    </source>
</evidence>
<dbReference type="EMBL" id="RJTH01000001">
    <property type="protein sequence ID" value="RUM26965.1"/>
    <property type="molecule type" value="Genomic_DNA"/>
</dbReference>
<dbReference type="AlphaFoldDB" id="A0A3S0ST53"/>
<keyword evidence="2" id="KW-1185">Reference proteome</keyword>
<gene>
    <name evidence="1" type="ORF">EFQ99_01815</name>
</gene>
<comment type="caution">
    <text evidence="1">The sequence shown here is derived from an EMBL/GenBank/DDBJ whole genome shotgun (WGS) entry which is preliminary data.</text>
</comment>
<proteinExistence type="predicted"/>
<dbReference type="OrthoDB" id="7226450at2"/>
<name>A0A3S0ST53_9HYPH</name>